<evidence type="ECO:0000313" key="3">
    <source>
        <dbReference type="Proteomes" id="UP000326396"/>
    </source>
</evidence>
<keyword evidence="3" id="KW-1185">Reference proteome</keyword>
<dbReference type="Proteomes" id="UP000326396">
    <property type="component" value="Linkage Group LG18"/>
</dbReference>
<name>A0A5N6NPM6_9ASTR</name>
<comment type="caution">
    <text evidence="2">The sequence shown here is derived from an EMBL/GenBank/DDBJ whole genome shotgun (WGS) entry which is preliminary data.</text>
</comment>
<organism evidence="2 3">
    <name type="scientific">Mikania micrantha</name>
    <name type="common">bitter vine</name>
    <dbReference type="NCBI Taxonomy" id="192012"/>
    <lineage>
        <taxon>Eukaryota</taxon>
        <taxon>Viridiplantae</taxon>
        <taxon>Streptophyta</taxon>
        <taxon>Embryophyta</taxon>
        <taxon>Tracheophyta</taxon>
        <taxon>Spermatophyta</taxon>
        <taxon>Magnoliopsida</taxon>
        <taxon>eudicotyledons</taxon>
        <taxon>Gunneridae</taxon>
        <taxon>Pentapetalae</taxon>
        <taxon>asterids</taxon>
        <taxon>campanulids</taxon>
        <taxon>Asterales</taxon>
        <taxon>Asteraceae</taxon>
        <taxon>Asteroideae</taxon>
        <taxon>Heliantheae alliance</taxon>
        <taxon>Eupatorieae</taxon>
        <taxon>Mikania</taxon>
    </lineage>
</organism>
<dbReference type="AlphaFoldDB" id="A0A5N6NPM6"/>
<feature type="region of interest" description="Disordered" evidence="1">
    <location>
        <begin position="323"/>
        <end position="350"/>
    </location>
</feature>
<accession>A0A5N6NPM6</accession>
<gene>
    <name evidence="2" type="ORF">E3N88_19465</name>
</gene>
<proteinExistence type="predicted"/>
<evidence type="ECO:0000256" key="1">
    <source>
        <dbReference type="SAM" id="MobiDB-lite"/>
    </source>
</evidence>
<feature type="region of interest" description="Disordered" evidence="1">
    <location>
        <begin position="393"/>
        <end position="421"/>
    </location>
</feature>
<dbReference type="OrthoDB" id="10673959at2759"/>
<reference evidence="2 3" key="1">
    <citation type="submission" date="2019-05" db="EMBL/GenBank/DDBJ databases">
        <title>Mikania micrantha, genome provides insights into the molecular mechanism of rapid growth.</title>
        <authorList>
            <person name="Liu B."/>
        </authorList>
    </citation>
    <scope>NUCLEOTIDE SEQUENCE [LARGE SCALE GENOMIC DNA]</scope>
    <source>
        <strain evidence="2">NLD-2019</strain>
        <tissue evidence="2">Leaf</tissue>
    </source>
</reference>
<dbReference type="EMBL" id="SZYD01000010">
    <property type="protein sequence ID" value="KAD4982794.1"/>
    <property type="molecule type" value="Genomic_DNA"/>
</dbReference>
<evidence type="ECO:0000313" key="2">
    <source>
        <dbReference type="EMBL" id="KAD4982794.1"/>
    </source>
</evidence>
<sequence>MHAIHEVPKGKSKEGIMQKGNVWKEKQASSSKHTIVEMSNRFVILDDQGKELEEEADKPNLENELKEQITTSEKKWYRTQVNTLTKYYYDHLNAAEKGAVLDYITMKKELSKRVLSQWNKLMRHYCRDMSNIYNIPNGKQKPKKHDRMGTWRNKEDYDAIQHVWNKIVAVKLKQKRMVWQSLRRRRPHLWIWRPPKIGMMTCLLVGGSHDSDGLGLALKGQPRSTEKDTAATDIGKGLSNRGFGGVASASRPNNEDKVISHVEGGETSIGILEHSINGIIPIDSAPTATRLPHSVKYSAYLERIIPVLNGGHQLTIFRCDSNRLTPKLTPPSSGSEAPMKNKTPPTLNFGAPEADDVALTKQLGFIMGIQVDPYVSPTTMQLEWMGGMGLDGGEETGGEAAGAEVDDQETRNGLTEWKGCH</sequence>
<protein>
    <submittedName>
        <fullName evidence="2">Uncharacterized protein</fullName>
    </submittedName>
</protein>